<proteinExistence type="predicted"/>
<name>A0A9Q4NSI5_9CORY</name>
<dbReference type="EMBL" id="JANRML010000057">
    <property type="protein sequence ID" value="MCZ2221949.1"/>
    <property type="molecule type" value="Genomic_DNA"/>
</dbReference>
<feature type="region of interest" description="Disordered" evidence="1">
    <location>
        <begin position="79"/>
        <end position="124"/>
    </location>
</feature>
<organism evidence="2 3">
    <name type="scientific">Corynebacterium pilbarense</name>
    <dbReference type="NCBI Taxonomy" id="1288393"/>
    <lineage>
        <taxon>Bacteria</taxon>
        <taxon>Bacillati</taxon>
        <taxon>Actinomycetota</taxon>
        <taxon>Actinomycetes</taxon>
        <taxon>Mycobacteriales</taxon>
        <taxon>Corynebacteriaceae</taxon>
        <taxon>Corynebacterium</taxon>
    </lineage>
</organism>
<gene>
    <name evidence="2" type="ORF">NUW87_11370</name>
</gene>
<feature type="compositionally biased region" description="Basic and acidic residues" evidence="1">
    <location>
        <begin position="84"/>
        <end position="94"/>
    </location>
</feature>
<protein>
    <submittedName>
        <fullName evidence="2">Uncharacterized protein</fullName>
    </submittedName>
</protein>
<reference evidence="2" key="1">
    <citation type="submission" date="2022-08" db="EMBL/GenBank/DDBJ databases">
        <title>Corynebacterium sp. nov., isolated from clinical breast specimens.</title>
        <authorList>
            <person name="Zhang T."/>
        </authorList>
    </citation>
    <scope>NUCLEOTIDE SEQUENCE</scope>
    <source>
        <strain evidence="2">CCUG 57942</strain>
    </source>
</reference>
<evidence type="ECO:0000313" key="2">
    <source>
        <dbReference type="EMBL" id="MCZ2221949.1"/>
    </source>
</evidence>
<dbReference type="AlphaFoldDB" id="A0A9Q4NSI5"/>
<dbReference type="Proteomes" id="UP001071110">
    <property type="component" value="Unassembled WGS sequence"/>
</dbReference>
<comment type="caution">
    <text evidence="2">The sequence shown here is derived from an EMBL/GenBank/DDBJ whole genome shotgun (WGS) entry which is preliminary data.</text>
</comment>
<evidence type="ECO:0000313" key="3">
    <source>
        <dbReference type="Proteomes" id="UP001071110"/>
    </source>
</evidence>
<evidence type="ECO:0000256" key="1">
    <source>
        <dbReference type="SAM" id="MobiDB-lite"/>
    </source>
</evidence>
<feature type="non-terminal residue" evidence="2">
    <location>
        <position position="124"/>
    </location>
</feature>
<keyword evidence="3" id="KW-1185">Reference proteome</keyword>
<accession>A0A9Q4NSI5</accession>
<dbReference type="RefSeq" id="WP_269028634.1">
    <property type="nucleotide sequence ID" value="NZ_JANRML010000057.1"/>
</dbReference>
<sequence length="124" mass="13875">MAHTRNQELESRFNTLQHGLLETQQEVKQLSATIASRDASMNASINVAVQSAMVEVKHELTTQLESVFSALCTKLKLPTDDSFPDAHKKTEGETSSHSFQPHHFQRDIRLPQVDVTKFDGSDPT</sequence>